<dbReference type="GO" id="GO:0003700">
    <property type="term" value="F:DNA-binding transcription factor activity"/>
    <property type="evidence" value="ECO:0007669"/>
    <property type="project" value="TreeGrafter"/>
</dbReference>
<keyword evidence="1" id="KW-0238">DNA-binding</keyword>
<dbReference type="PANTHER" id="PTHR33221:SF4">
    <property type="entry name" value="HTH-TYPE TRANSCRIPTIONAL REPRESSOR NSRR"/>
    <property type="match status" value="1"/>
</dbReference>
<dbReference type="PANTHER" id="PTHR33221">
    <property type="entry name" value="WINGED HELIX-TURN-HELIX TRANSCRIPTIONAL REGULATOR, RRF2 FAMILY"/>
    <property type="match status" value="1"/>
</dbReference>
<dbReference type="InterPro" id="IPR036390">
    <property type="entry name" value="WH_DNA-bd_sf"/>
</dbReference>
<keyword evidence="3" id="KW-1185">Reference proteome</keyword>
<dbReference type="AlphaFoldDB" id="A0A074JFR8"/>
<dbReference type="NCBIfam" id="TIGR00738">
    <property type="entry name" value="rrf2_super"/>
    <property type="match status" value="1"/>
</dbReference>
<dbReference type="SUPFAM" id="SSF46785">
    <property type="entry name" value="Winged helix' DNA-binding domain"/>
    <property type="match status" value="1"/>
</dbReference>
<reference evidence="2 3" key="1">
    <citation type="submission" date="2013-07" db="EMBL/GenBank/DDBJ databases">
        <title>Thioclava pacifica DSM 10166 Genome Sequencing.</title>
        <authorList>
            <person name="Lai Q."/>
            <person name="Shao Z."/>
        </authorList>
    </citation>
    <scope>NUCLEOTIDE SEQUENCE [LARGE SCALE GENOMIC DNA]</scope>
    <source>
        <strain evidence="2 3">DSM 10166</strain>
    </source>
</reference>
<organism evidence="2 3">
    <name type="scientific">Thioclava pacifica DSM 10166</name>
    <dbReference type="NCBI Taxonomy" id="1353537"/>
    <lineage>
        <taxon>Bacteria</taxon>
        <taxon>Pseudomonadati</taxon>
        <taxon>Pseudomonadota</taxon>
        <taxon>Alphaproteobacteria</taxon>
        <taxon>Rhodobacterales</taxon>
        <taxon>Paracoccaceae</taxon>
        <taxon>Thioclava</taxon>
    </lineage>
</organism>
<evidence type="ECO:0000313" key="2">
    <source>
        <dbReference type="EMBL" id="KEO56471.1"/>
    </source>
</evidence>
<comment type="caution">
    <text evidence="2">The sequence shown here is derived from an EMBL/GenBank/DDBJ whole genome shotgun (WGS) entry which is preliminary data.</text>
</comment>
<dbReference type="STRING" id="1353537.TP2_02790"/>
<evidence type="ECO:0000256" key="1">
    <source>
        <dbReference type="ARBA" id="ARBA00023125"/>
    </source>
</evidence>
<evidence type="ECO:0008006" key="4">
    <source>
        <dbReference type="Google" id="ProtNLM"/>
    </source>
</evidence>
<evidence type="ECO:0000313" key="3">
    <source>
        <dbReference type="Proteomes" id="UP000027432"/>
    </source>
</evidence>
<dbReference type="eggNOG" id="COG1959">
    <property type="taxonomic scope" value="Bacteria"/>
</dbReference>
<dbReference type="GO" id="GO:0005829">
    <property type="term" value="C:cytosol"/>
    <property type="evidence" value="ECO:0007669"/>
    <property type="project" value="TreeGrafter"/>
</dbReference>
<dbReference type="Proteomes" id="UP000027432">
    <property type="component" value="Unassembled WGS sequence"/>
</dbReference>
<dbReference type="RefSeq" id="WP_038072986.1">
    <property type="nucleotide sequence ID" value="NZ_AUND01000001.1"/>
</dbReference>
<dbReference type="InterPro" id="IPR000944">
    <property type="entry name" value="Tscrpt_reg_Rrf2"/>
</dbReference>
<dbReference type="PROSITE" id="PS51197">
    <property type="entry name" value="HTH_RRF2_2"/>
    <property type="match status" value="1"/>
</dbReference>
<sequence length="162" mass="17632">MRLTTRTNLAMRVLMFCAVNPGKIVRKHDIAEACNASENHLAQVINTLAQKGFIETQRGRSGGMQLARPDTEIGVGDVLRAFEAGLPFAECFDPDANTCPLRNACLFREALSEALEAFYEALDRKTLADLVEDNTALESMLSLPGAMQISICGTKESAPKTL</sequence>
<dbReference type="OrthoDB" id="9795923at2"/>
<name>A0A074JFR8_9RHOB</name>
<dbReference type="EMBL" id="AUND01000001">
    <property type="protein sequence ID" value="KEO56471.1"/>
    <property type="molecule type" value="Genomic_DNA"/>
</dbReference>
<accession>A0A074JFR8</accession>
<gene>
    <name evidence="2" type="ORF">TP2_02790</name>
</gene>
<protein>
    <recommendedName>
        <fullName evidence="4">Rrf2 family transcriptional regulator</fullName>
    </recommendedName>
</protein>
<dbReference type="Gene3D" id="1.10.10.10">
    <property type="entry name" value="Winged helix-like DNA-binding domain superfamily/Winged helix DNA-binding domain"/>
    <property type="match status" value="1"/>
</dbReference>
<dbReference type="Pfam" id="PF02082">
    <property type="entry name" value="Rrf2"/>
    <property type="match status" value="1"/>
</dbReference>
<proteinExistence type="predicted"/>
<dbReference type="InterPro" id="IPR036388">
    <property type="entry name" value="WH-like_DNA-bd_sf"/>
</dbReference>
<dbReference type="GO" id="GO:0003677">
    <property type="term" value="F:DNA binding"/>
    <property type="evidence" value="ECO:0007669"/>
    <property type="project" value="UniProtKB-KW"/>
</dbReference>